<feature type="domain" description="Copper resistance protein D" evidence="7">
    <location>
        <begin position="202"/>
        <end position="307"/>
    </location>
</feature>
<feature type="transmembrane region" description="Helical" evidence="6">
    <location>
        <begin position="171"/>
        <end position="189"/>
    </location>
</feature>
<accession>A0A3E0I727</accession>
<dbReference type="AlphaFoldDB" id="A0A3E0I727"/>
<dbReference type="RefSeq" id="WP_246014884.1">
    <property type="nucleotide sequence ID" value="NZ_CP144375.1"/>
</dbReference>
<dbReference type="Pfam" id="PF05425">
    <property type="entry name" value="CopD"/>
    <property type="match status" value="1"/>
</dbReference>
<keyword evidence="3 6" id="KW-0812">Transmembrane</keyword>
<evidence type="ECO:0000313" key="9">
    <source>
        <dbReference type="Proteomes" id="UP000256269"/>
    </source>
</evidence>
<comment type="caution">
    <text evidence="8">The sequence shown here is derived from an EMBL/GenBank/DDBJ whole genome shotgun (WGS) entry which is preliminary data.</text>
</comment>
<evidence type="ECO:0000256" key="1">
    <source>
        <dbReference type="ARBA" id="ARBA00004651"/>
    </source>
</evidence>
<evidence type="ECO:0000256" key="3">
    <source>
        <dbReference type="ARBA" id="ARBA00022692"/>
    </source>
</evidence>
<keyword evidence="2" id="KW-1003">Cell membrane</keyword>
<dbReference type="EMBL" id="QUNO01000002">
    <property type="protein sequence ID" value="REH54439.1"/>
    <property type="molecule type" value="Genomic_DNA"/>
</dbReference>
<evidence type="ECO:0000256" key="4">
    <source>
        <dbReference type="ARBA" id="ARBA00022989"/>
    </source>
</evidence>
<dbReference type="PANTHER" id="PTHR34820:SF4">
    <property type="entry name" value="INNER MEMBRANE PROTEIN YEBZ"/>
    <property type="match status" value="1"/>
</dbReference>
<dbReference type="PANTHER" id="PTHR34820">
    <property type="entry name" value="INNER MEMBRANE PROTEIN YEBZ"/>
    <property type="match status" value="1"/>
</dbReference>
<dbReference type="Proteomes" id="UP000256269">
    <property type="component" value="Unassembled WGS sequence"/>
</dbReference>
<feature type="transmembrane region" description="Helical" evidence="6">
    <location>
        <begin position="241"/>
        <end position="259"/>
    </location>
</feature>
<dbReference type="GO" id="GO:0005886">
    <property type="term" value="C:plasma membrane"/>
    <property type="evidence" value="ECO:0007669"/>
    <property type="project" value="UniProtKB-SubCell"/>
</dbReference>
<evidence type="ECO:0000256" key="6">
    <source>
        <dbReference type="SAM" id="Phobius"/>
    </source>
</evidence>
<sequence length="314" mass="33180">MPDDVHHHADRHHHAVNVDAARSWYVLARLVDYLGIALFVGGSGFVAMLWPTGSAVRATRRVIVTGWLLGVAGALATIVLEGVWAGGGPIGWPLVAKVLATDFGRVWLVILLLWVLGGVVLADLLQRKENAARSMAWRIGAIAVGLGLLRAVGLTGHTSDSGAALVEVADLAHLLGMALWIGGLAVLLFGVLPRRRPDELAQVVPRYSRLALISVGTVVLAGAVLAWNSLGSLNALLHTNYGHILLVKIGVFAVVLAAAQASKSWVGRRLDFAVVLRGDARTVRPFVYSVTAETVLVVFVLLAASVLVTASPGR</sequence>
<proteinExistence type="predicted"/>
<dbReference type="GO" id="GO:0006825">
    <property type="term" value="P:copper ion transport"/>
    <property type="evidence" value="ECO:0007669"/>
    <property type="project" value="InterPro"/>
</dbReference>
<feature type="transmembrane region" description="Helical" evidence="6">
    <location>
        <begin position="210"/>
        <end position="229"/>
    </location>
</feature>
<evidence type="ECO:0000259" key="7">
    <source>
        <dbReference type="Pfam" id="PF05425"/>
    </source>
</evidence>
<reference evidence="8 9" key="1">
    <citation type="submission" date="2018-08" db="EMBL/GenBank/DDBJ databases">
        <title>Genomic Encyclopedia of Archaeal and Bacterial Type Strains, Phase II (KMG-II): from individual species to whole genera.</title>
        <authorList>
            <person name="Goeker M."/>
        </authorList>
    </citation>
    <scope>NUCLEOTIDE SEQUENCE [LARGE SCALE GENOMIC DNA]</scope>
    <source>
        <strain evidence="8 9">DSM 45791</strain>
    </source>
</reference>
<keyword evidence="5 6" id="KW-0472">Membrane</keyword>
<evidence type="ECO:0000256" key="5">
    <source>
        <dbReference type="ARBA" id="ARBA00023136"/>
    </source>
</evidence>
<dbReference type="InterPro" id="IPR032694">
    <property type="entry name" value="CopC/D"/>
</dbReference>
<name>A0A3E0I727_9PSEU</name>
<organism evidence="8 9">
    <name type="scientific">Kutzneria buriramensis</name>
    <dbReference type="NCBI Taxonomy" id="1045776"/>
    <lineage>
        <taxon>Bacteria</taxon>
        <taxon>Bacillati</taxon>
        <taxon>Actinomycetota</taxon>
        <taxon>Actinomycetes</taxon>
        <taxon>Pseudonocardiales</taxon>
        <taxon>Pseudonocardiaceae</taxon>
        <taxon>Kutzneria</taxon>
    </lineage>
</organism>
<keyword evidence="4 6" id="KW-1133">Transmembrane helix</keyword>
<keyword evidence="9" id="KW-1185">Reference proteome</keyword>
<evidence type="ECO:0000256" key="2">
    <source>
        <dbReference type="ARBA" id="ARBA00022475"/>
    </source>
</evidence>
<feature type="transmembrane region" description="Helical" evidence="6">
    <location>
        <begin position="33"/>
        <end position="50"/>
    </location>
</feature>
<comment type="subcellular location">
    <subcellularLocation>
        <location evidence="1">Cell membrane</location>
        <topology evidence="1">Multi-pass membrane protein</topology>
    </subcellularLocation>
</comment>
<evidence type="ECO:0000313" key="8">
    <source>
        <dbReference type="EMBL" id="REH54439.1"/>
    </source>
</evidence>
<dbReference type="InterPro" id="IPR008457">
    <property type="entry name" value="Cu-R_CopD_dom"/>
</dbReference>
<protein>
    <submittedName>
        <fullName evidence="8">Copper transport protein</fullName>
    </submittedName>
</protein>
<feature type="transmembrane region" description="Helical" evidence="6">
    <location>
        <begin position="106"/>
        <end position="125"/>
    </location>
</feature>
<feature type="transmembrane region" description="Helical" evidence="6">
    <location>
        <begin position="286"/>
        <end position="308"/>
    </location>
</feature>
<gene>
    <name evidence="8" type="ORF">BCF44_102671</name>
</gene>
<feature type="transmembrane region" description="Helical" evidence="6">
    <location>
        <begin position="137"/>
        <end position="159"/>
    </location>
</feature>
<feature type="transmembrane region" description="Helical" evidence="6">
    <location>
        <begin position="62"/>
        <end position="86"/>
    </location>
</feature>